<evidence type="ECO:0000313" key="2">
    <source>
        <dbReference type="Proteomes" id="UP000274922"/>
    </source>
</evidence>
<name>A0A4P9XAZ1_9FUNG</name>
<reference evidence="2" key="1">
    <citation type="journal article" date="2018" name="Nat. Microbiol.">
        <title>Leveraging single-cell genomics to expand the fungal tree of life.</title>
        <authorList>
            <person name="Ahrendt S.R."/>
            <person name="Quandt C.A."/>
            <person name="Ciobanu D."/>
            <person name="Clum A."/>
            <person name="Salamov A."/>
            <person name="Andreopoulos B."/>
            <person name="Cheng J.F."/>
            <person name="Woyke T."/>
            <person name="Pelin A."/>
            <person name="Henrissat B."/>
            <person name="Reynolds N.K."/>
            <person name="Benny G.L."/>
            <person name="Smith M.E."/>
            <person name="James T.Y."/>
            <person name="Grigoriev I.V."/>
        </authorList>
    </citation>
    <scope>NUCLEOTIDE SEQUENCE [LARGE SCALE GENOMIC DNA]</scope>
    <source>
        <strain evidence="2">ATCC 52028</strain>
    </source>
</reference>
<dbReference type="Proteomes" id="UP000274922">
    <property type="component" value="Unassembled WGS sequence"/>
</dbReference>
<protein>
    <submittedName>
        <fullName evidence="1">Uncharacterized protein</fullName>
    </submittedName>
</protein>
<organism evidence="1 2">
    <name type="scientific">Caulochytrium protostelioides</name>
    <dbReference type="NCBI Taxonomy" id="1555241"/>
    <lineage>
        <taxon>Eukaryota</taxon>
        <taxon>Fungi</taxon>
        <taxon>Fungi incertae sedis</taxon>
        <taxon>Chytridiomycota</taxon>
        <taxon>Chytridiomycota incertae sedis</taxon>
        <taxon>Chytridiomycetes</taxon>
        <taxon>Caulochytriales</taxon>
        <taxon>Caulochytriaceae</taxon>
        <taxon>Caulochytrium</taxon>
    </lineage>
</organism>
<keyword evidence="2" id="KW-1185">Reference proteome</keyword>
<dbReference type="EMBL" id="ML014147">
    <property type="protein sequence ID" value="RKP02271.1"/>
    <property type="molecule type" value="Genomic_DNA"/>
</dbReference>
<accession>A0A4P9XAZ1</accession>
<gene>
    <name evidence="1" type="ORF">CXG81DRAFT_25050</name>
</gene>
<dbReference type="AlphaFoldDB" id="A0A4P9XAZ1"/>
<proteinExistence type="predicted"/>
<sequence length="166" mass="18128">MAASVDGDTTDRAQHPQRLAHVLGRILVGHGVILASASLYDAAPFHVEIQPRAGRPVSFSRALLVAKTTAGRDAPRLTVALTSCDDWDTHYAPYAEYALQGRDPAQWTPQHFYTTGGGGLHPEADRGRIDRLALAWLASVARRGYHDPHEARLVRHDAGTAIRPRL</sequence>
<evidence type="ECO:0000313" key="1">
    <source>
        <dbReference type="EMBL" id="RKP02271.1"/>
    </source>
</evidence>